<evidence type="ECO:0000313" key="1">
    <source>
        <dbReference type="EMBL" id="CAI4210216.1"/>
    </source>
</evidence>
<comment type="caution">
    <text evidence="1">The sequence shown here is derived from an EMBL/GenBank/DDBJ whole genome shotgun (WGS) entry which is preliminary data.</text>
</comment>
<organism evidence="1 2">
    <name type="scientific">Parascedosporium putredinis</name>
    <dbReference type="NCBI Taxonomy" id="1442378"/>
    <lineage>
        <taxon>Eukaryota</taxon>
        <taxon>Fungi</taxon>
        <taxon>Dikarya</taxon>
        <taxon>Ascomycota</taxon>
        <taxon>Pezizomycotina</taxon>
        <taxon>Sordariomycetes</taxon>
        <taxon>Hypocreomycetidae</taxon>
        <taxon>Microascales</taxon>
        <taxon>Microascaceae</taxon>
        <taxon>Parascedosporium</taxon>
    </lineage>
</organism>
<name>A0A9P1M6F1_9PEZI</name>
<accession>A0A9P1M6F1</accession>
<dbReference type="EMBL" id="CALLCH030000001">
    <property type="protein sequence ID" value="CAI4210216.1"/>
    <property type="molecule type" value="Genomic_DNA"/>
</dbReference>
<protein>
    <submittedName>
        <fullName evidence="1">Uncharacterized protein</fullName>
    </submittedName>
</protein>
<dbReference type="AlphaFoldDB" id="A0A9P1M6F1"/>
<evidence type="ECO:0000313" key="2">
    <source>
        <dbReference type="Proteomes" id="UP000838763"/>
    </source>
</evidence>
<gene>
    <name evidence="1" type="ORF">PPNO1_LOCUS23</name>
</gene>
<reference evidence="1" key="1">
    <citation type="submission" date="2022-11" db="EMBL/GenBank/DDBJ databases">
        <authorList>
            <person name="Scott C."/>
            <person name="Bruce N."/>
        </authorList>
    </citation>
    <scope>NUCLEOTIDE SEQUENCE</scope>
</reference>
<proteinExistence type="predicted"/>
<keyword evidence="2" id="KW-1185">Reference proteome</keyword>
<sequence>MFRKRLQQVHPALRRLYVRDQVSTLEDGSKCQTVAKPVQTCGAPSTSSNIRHLWQKRLLNFPGSHYTQVAKHFNLESIYPSTPTLNRPEDLFPAQ</sequence>
<dbReference type="Proteomes" id="UP000838763">
    <property type="component" value="Unassembled WGS sequence"/>
</dbReference>